<feature type="domain" description="ABC transporter" evidence="8">
    <location>
        <begin position="301"/>
        <end position="507"/>
    </location>
</feature>
<dbReference type="PROSITE" id="PS50893">
    <property type="entry name" value="ABC_TRANSPORTER_2"/>
    <property type="match status" value="1"/>
</dbReference>
<keyword evidence="11" id="KW-1185">Reference proteome</keyword>
<reference evidence="10 11" key="1">
    <citation type="journal article" date="2021" name="BMC Genomics">
        <title>Datura genome reveals duplications of psychoactive alkaloid biosynthetic genes and high mutation rate following tissue culture.</title>
        <authorList>
            <person name="Rajewski A."/>
            <person name="Carter-House D."/>
            <person name="Stajich J."/>
            <person name="Litt A."/>
        </authorList>
    </citation>
    <scope>NUCLEOTIDE SEQUENCE [LARGE SCALE GENOMIC DNA]</scope>
    <source>
        <strain evidence="10">AR-01</strain>
    </source>
</reference>
<evidence type="ECO:0000256" key="6">
    <source>
        <dbReference type="ARBA" id="ARBA00023136"/>
    </source>
</evidence>
<dbReference type="SUPFAM" id="SSF52540">
    <property type="entry name" value="P-loop containing nucleoside triphosphate hydrolases"/>
    <property type="match status" value="1"/>
</dbReference>
<protein>
    <submittedName>
        <fullName evidence="10">Uncharacterized protein</fullName>
    </submittedName>
</protein>
<feature type="transmembrane region" description="Helical" evidence="7">
    <location>
        <begin position="103"/>
        <end position="122"/>
    </location>
</feature>
<dbReference type="InterPro" id="IPR003439">
    <property type="entry name" value="ABC_transporter-like_ATP-bd"/>
</dbReference>
<dbReference type="InterPro" id="IPR003593">
    <property type="entry name" value="AAA+_ATPase"/>
</dbReference>
<dbReference type="SUPFAM" id="SSF90123">
    <property type="entry name" value="ABC transporter transmembrane region"/>
    <property type="match status" value="1"/>
</dbReference>
<dbReference type="PANTHER" id="PTHR24222:SF48">
    <property type="entry name" value="ABC TRANSPORTER B FAMILY MEMBER 15"/>
    <property type="match status" value="1"/>
</dbReference>
<dbReference type="Pfam" id="PF00005">
    <property type="entry name" value="ABC_tran"/>
    <property type="match status" value="1"/>
</dbReference>
<evidence type="ECO:0000313" key="11">
    <source>
        <dbReference type="Proteomes" id="UP000823775"/>
    </source>
</evidence>
<evidence type="ECO:0000313" key="10">
    <source>
        <dbReference type="EMBL" id="MCD7452124.1"/>
    </source>
</evidence>
<keyword evidence="4" id="KW-0067">ATP-binding</keyword>
<organism evidence="10 11">
    <name type="scientific">Datura stramonium</name>
    <name type="common">Jimsonweed</name>
    <name type="synonym">Common thornapple</name>
    <dbReference type="NCBI Taxonomy" id="4076"/>
    <lineage>
        <taxon>Eukaryota</taxon>
        <taxon>Viridiplantae</taxon>
        <taxon>Streptophyta</taxon>
        <taxon>Embryophyta</taxon>
        <taxon>Tracheophyta</taxon>
        <taxon>Spermatophyta</taxon>
        <taxon>Magnoliopsida</taxon>
        <taxon>eudicotyledons</taxon>
        <taxon>Gunneridae</taxon>
        <taxon>Pentapetalae</taxon>
        <taxon>asterids</taxon>
        <taxon>lamiids</taxon>
        <taxon>Solanales</taxon>
        <taxon>Solanaceae</taxon>
        <taxon>Solanoideae</taxon>
        <taxon>Datureae</taxon>
        <taxon>Datura</taxon>
    </lineage>
</organism>
<dbReference type="InterPro" id="IPR027417">
    <property type="entry name" value="P-loop_NTPase"/>
</dbReference>
<dbReference type="InterPro" id="IPR036640">
    <property type="entry name" value="ABC1_TM_sf"/>
</dbReference>
<feature type="transmembrane region" description="Helical" evidence="7">
    <location>
        <begin position="206"/>
        <end position="225"/>
    </location>
</feature>
<accession>A0ABS8S2P9</accession>
<evidence type="ECO:0000256" key="2">
    <source>
        <dbReference type="ARBA" id="ARBA00022692"/>
    </source>
</evidence>
<evidence type="ECO:0000259" key="8">
    <source>
        <dbReference type="PROSITE" id="PS50893"/>
    </source>
</evidence>
<keyword evidence="3" id="KW-0547">Nucleotide-binding</keyword>
<evidence type="ECO:0000259" key="9">
    <source>
        <dbReference type="PROSITE" id="PS50929"/>
    </source>
</evidence>
<dbReference type="PANTHER" id="PTHR24222">
    <property type="entry name" value="ABC TRANSPORTER B FAMILY"/>
    <property type="match status" value="1"/>
</dbReference>
<dbReference type="EMBL" id="JACEIK010000195">
    <property type="protein sequence ID" value="MCD7452124.1"/>
    <property type="molecule type" value="Genomic_DNA"/>
</dbReference>
<feature type="transmembrane region" description="Helical" evidence="7">
    <location>
        <begin position="20"/>
        <end position="42"/>
    </location>
</feature>
<evidence type="ECO:0000256" key="3">
    <source>
        <dbReference type="ARBA" id="ARBA00022741"/>
    </source>
</evidence>
<sequence>MRRGADDDDSSFTNDIVGKYALRLLYVAIGVGISACIGEICWTRSAERQTCRIRMEYLKSVLRQEVSFFNKQDASSTGFQVVSTISVDAHSIQDALAEKIPNCVAHLSTFIFGLILAFYLSWRLALASVPFSLGFVIPGVAFGKLLMRQGMKMKDAYGVAESVAEQAISAIRTVYSYVGENETLKRFSNALEESLNVGVKQGLTKGLLLGSMGMIYVSWAFQSWAGSVLVANTGESGGRVFISALCVVLGGLSCMSALPNISFITEATIATARIFKLIDHVPQIDSEDGKGKILAYVRGDIEFKEVTFSYPSRPDIQVLQDFSLTVKAGRTVAIVGGSGSGKSTVISLLERFYDPIKGDMLLDGHKIKKLQLKWLRSQMGLVNQEPVLFATSIKETILFGKDGASMKMVVEAAKAANAHDFISSLPDGYDTHVGQFGTQLSGGQKQRIAIARALVKHPKILLLDEATSALDAQSERIVQEALDQASQGRTTIIIAIISVQYAGLTKL</sequence>
<dbReference type="PROSITE" id="PS50929">
    <property type="entry name" value="ABC_TM1F"/>
    <property type="match status" value="1"/>
</dbReference>
<dbReference type="PROSITE" id="PS00211">
    <property type="entry name" value="ABC_TRANSPORTER_1"/>
    <property type="match status" value="1"/>
</dbReference>
<dbReference type="CDD" id="cd03249">
    <property type="entry name" value="ABC_MTABC3_MDL1_MDL2"/>
    <property type="match status" value="1"/>
</dbReference>
<evidence type="ECO:0000256" key="5">
    <source>
        <dbReference type="ARBA" id="ARBA00022989"/>
    </source>
</evidence>
<keyword evidence="6 7" id="KW-0472">Membrane</keyword>
<dbReference type="Pfam" id="PF00664">
    <property type="entry name" value="ABC_membrane"/>
    <property type="match status" value="1"/>
</dbReference>
<dbReference type="SMART" id="SM00382">
    <property type="entry name" value="AAA"/>
    <property type="match status" value="1"/>
</dbReference>
<comment type="caution">
    <text evidence="10">The sequence shown here is derived from an EMBL/GenBank/DDBJ whole genome shotgun (WGS) entry which is preliminary data.</text>
</comment>
<evidence type="ECO:0000256" key="7">
    <source>
        <dbReference type="SAM" id="Phobius"/>
    </source>
</evidence>
<keyword evidence="2 7" id="KW-0812">Transmembrane</keyword>
<feature type="domain" description="ABC transmembrane type-1" evidence="9">
    <location>
        <begin position="1"/>
        <end position="266"/>
    </location>
</feature>
<evidence type="ECO:0000256" key="1">
    <source>
        <dbReference type="ARBA" id="ARBA00004141"/>
    </source>
</evidence>
<name>A0ABS8S2P9_DATST</name>
<evidence type="ECO:0000256" key="4">
    <source>
        <dbReference type="ARBA" id="ARBA00022840"/>
    </source>
</evidence>
<feature type="transmembrane region" description="Helical" evidence="7">
    <location>
        <begin position="237"/>
        <end position="258"/>
    </location>
</feature>
<feature type="transmembrane region" description="Helical" evidence="7">
    <location>
        <begin position="128"/>
        <end position="147"/>
    </location>
</feature>
<dbReference type="InterPro" id="IPR017871">
    <property type="entry name" value="ABC_transporter-like_CS"/>
</dbReference>
<dbReference type="Gene3D" id="3.40.50.300">
    <property type="entry name" value="P-loop containing nucleotide triphosphate hydrolases"/>
    <property type="match status" value="1"/>
</dbReference>
<dbReference type="Proteomes" id="UP000823775">
    <property type="component" value="Unassembled WGS sequence"/>
</dbReference>
<gene>
    <name evidence="10" type="ORF">HAX54_015042</name>
</gene>
<dbReference type="Gene3D" id="1.20.1560.10">
    <property type="entry name" value="ABC transporter type 1, transmembrane domain"/>
    <property type="match status" value="1"/>
</dbReference>
<comment type="subcellular location">
    <subcellularLocation>
        <location evidence="1">Membrane</location>
        <topology evidence="1">Multi-pass membrane protein</topology>
    </subcellularLocation>
</comment>
<proteinExistence type="predicted"/>
<dbReference type="InterPro" id="IPR011527">
    <property type="entry name" value="ABC1_TM_dom"/>
</dbReference>
<keyword evidence="5 7" id="KW-1133">Transmembrane helix</keyword>
<dbReference type="CDD" id="cd18577">
    <property type="entry name" value="ABC_6TM_Pgp_ABCB1_D1_like"/>
    <property type="match status" value="1"/>
</dbReference>
<dbReference type="InterPro" id="IPR039421">
    <property type="entry name" value="Type_1_exporter"/>
</dbReference>